<reference evidence="4" key="1">
    <citation type="journal article" date="2015" name="Genome Announc.">
        <title>Complete Genome Sequence of Herbaspirillum hiltneri N3 (DSM 17495), Isolated from Surface-Sterilized Wheat Roots.</title>
        <authorList>
            <person name="Guizelini D."/>
            <person name="Saizaki P.M."/>
            <person name="Coimbra N.A."/>
            <person name="Weiss V.A."/>
            <person name="Faoro H."/>
            <person name="Sfeir M.Z."/>
            <person name="Baura V.A."/>
            <person name="Monteiro R.A."/>
            <person name="Chubatsu L.S."/>
            <person name="Souza E.M."/>
            <person name="Cruz L.M."/>
            <person name="Pedrosa F.O."/>
            <person name="Raittz R.T."/>
            <person name="Marchaukoski J.N."/>
            <person name="Steffens M.B."/>
        </authorList>
    </citation>
    <scope>NUCLEOTIDE SEQUENCE [LARGE SCALE GENOMIC DNA]</scope>
    <source>
        <strain evidence="4">N3</strain>
    </source>
</reference>
<dbReference type="InterPro" id="IPR007939">
    <property type="entry name" value="Cu-R_B_prcur"/>
</dbReference>
<protein>
    <submittedName>
        <fullName evidence="3">Copper resistance protein CopB</fullName>
    </submittedName>
</protein>
<sequence>MIFTRHPSRILLLALASVGMNAALAQSHTSHDSHDGHGASASPAAITAMDAVDAMDDHASGSPAPMNHGAMDHGSMKMDSGSAAPADARDPHGYSNGYTLDTGPYARKDISALMMSDMHSFGSFLVDRLERVHTRDGNSIAYDTQGWIGDAYDKFYLKAEGDIERGRVGDSRTELLWSHAITPYWDSQLGLRVDVGSNRPGRNWLAFGVQGLAPYWFEVEATGYVGEQGRTALRLAAEYEVLLTQRWVLQPRVEANLYGKEDPDLGIGRGLSSAAYGMRLRYEFSRQLAPYVGIERNQRFGRTASYVRGAVGNAGETRLVAGLRILF</sequence>
<evidence type="ECO:0000313" key="4">
    <source>
        <dbReference type="Proteomes" id="UP000063429"/>
    </source>
</evidence>
<evidence type="ECO:0000256" key="2">
    <source>
        <dbReference type="SAM" id="SignalP"/>
    </source>
</evidence>
<accession>A0ABN4HU15</accession>
<dbReference type="EMBL" id="CP011409">
    <property type="protein sequence ID" value="AKZ62109.1"/>
    <property type="molecule type" value="Genomic_DNA"/>
</dbReference>
<keyword evidence="4" id="KW-1185">Reference proteome</keyword>
<evidence type="ECO:0000313" key="3">
    <source>
        <dbReference type="EMBL" id="AKZ62109.1"/>
    </source>
</evidence>
<feature type="region of interest" description="Disordered" evidence="1">
    <location>
        <begin position="56"/>
        <end position="98"/>
    </location>
</feature>
<keyword evidence="2" id="KW-0732">Signal</keyword>
<dbReference type="Pfam" id="PF05275">
    <property type="entry name" value="CopB"/>
    <property type="match status" value="1"/>
</dbReference>
<organism evidence="3 4">
    <name type="scientific">Herbaspirillum hiltneri N3</name>
    <dbReference type="NCBI Taxonomy" id="1262470"/>
    <lineage>
        <taxon>Bacteria</taxon>
        <taxon>Pseudomonadati</taxon>
        <taxon>Pseudomonadota</taxon>
        <taxon>Betaproteobacteria</taxon>
        <taxon>Burkholderiales</taxon>
        <taxon>Oxalobacteraceae</taxon>
        <taxon>Herbaspirillum</taxon>
    </lineage>
</organism>
<proteinExistence type="predicted"/>
<dbReference type="Proteomes" id="UP000063429">
    <property type="component" value="Chromosome"/>
</dbReference>
<feature type="signal peptide" evidence="2">
    <location>
        <begin position="1"/>
        <end position="25"/>
    </location>
</feature>
<name>A0ABN4HU15_9BURK</name>
<gene>
    <name evidence="3" type="ORF">F506_05005</name>
</gene>
<evidence type="ECO:0000256" key="1">
    <source>
        <dbReference type="SAM" id="MobiDB-lite"/>
    </source>
</evidence>
<feature type="chain" id="PRO_5046254721" evidence="2">
    <location>
        <begin position="26"/>
        <end position="327"/>
    </location>
</feature>